<keyword evidence="4 6" id="KW-1133">Transmembrane helix</keyword>
<dbReference type="RefSeq" id="WP_181732153.1">
    <property type="nucleotide sequence ID" value="NZ_JACEIR010000005.1"/>
</dbReference>
<feature type="transmembrane region" description="Helical" evidence="6">
    <location>
        <begin position="77"/>
        <end position="95"/>
    </location>
</feature>
<dbReference type="AlphaFoldDB" id="A0A8I1A4I5"/>
<dbReference type="Proteomes" id="UP000633619">
    <property type="component" value="Unassembled WGS sequence"/>
</dbReference>
<feature type="transmembrane region" description="Helical" evidence="6">
    <location>
        <begin position="6"/>
        <end position="28"/>
    </location>
</feature>
<dbReference type="EMBL" id="JAECVW010000004">
    <property type="protein sequence ID" value="MBH8595502.1"/>
    <property type="molecule type" value="Genomic_DNA"/>
</dbReference>
<feature type="transmembrane region" description="Helical" evidence="6">
    <location>
        <begin position="116"/>
        <end position="136"/>
    </location>
</feature>
<evidence type="ECO:0000256" key="6">
    <source>
        <dbReference type="SAM" id="Phobius"/>
    </source>
</evidence>
<name>A0A8I1A4I5_THEIN</name>
<evidence type="ECO:0000256" key="3">
    <source>
        <dbReference type="ARBA" id="ARBA00022692"/>
    </source>
</evidence>
<dbReference type="Pfam" id="PF01810">
    <property type="entry name" value="LysE"/>
    <property type="match status" value="1"/>
</dbReference>
<sequence>MDMTNVFYFLLASVALTLMPGPDILFVATQSMVQGKKGGIMTALGLCTGLLGHTAAVAVGISAVIYHSALAFQILKYFGAAYLLFLAWQALKSSGTGPVKQKTLKQNAFALYKRGIWMNLLNPKVSIFFLAFLPQFVSPHAGSITLQFIGLGMLFIFQALTIFSLVSVGAAALGEKFLQPFIRSRGVHWIEAAIYTILGLRLVFMEK</sequence>
<protein>
    <submittedName>
        <fullName evidence="7">LysE family translocator</fullName>
    </submittedName>
</protein>
<evidence type="ECO:0000313" key="7">
    <source>
        <dbReference type="EMBL" id="MBH8595502.1"/>
    </source>
</evidence>
<keyword evidence="3 6" id="KW-0812">Transmembrane</keyword>
<keyword evidence="5 6" id="KW-0472">Membrane</keyword>
<dbReference type="GO" id="GO:0005886">
    <property type="term" value="C:plasma membrane"/>
    <property type="evidence" value="ECO:0007669"/>
    <property type="project" value="UniProtKB-SubCell"/>
</dbReference>
<organism evidence="7 8">
    <name type="scientific">Thermoactinomyces intermedius</name>
    <dbReference type="NCBI Taxonomy" id="2024"/>
    <lineage>
        <taxon>Bacteria</taxon>
        <taxon>Bacillati</taxon>
        <taxon>Bacillota</taxon>
        <taxon>Bacilli</taxon>
        <taxon>Bacillales</taxon>
        <taxon>Thermoactinomycetaceae</taxon>
        <taxon>Thermoactinomyces</taxon>
    </lineage>
</organism>
<comment type="caution">
    <text evidence="7">The sequence shown here is derived from an EMBL/GenBank/DDBJ whole genome shotgun (WGS) entry which is preliminary data.</text>
</comment>
<keyword evidence="2" id="KW-1003">Cell membrane</keyword>
<accession>A0A8I1A4I5</accession>
<evidence type="ECO:0000256" key="1">
    <source>
        <dbReference type="ARBA" id="ARBA00004651"/>
    </source>
</evidence>
<comment type="subcellular location">
    <subcellularLocation>
        <location evidence="1">Cell membrane</location>
        <topology evidence="1">Multi-pass membrane protein</topology>
    </subcellularLocation>
</comment>
<reference evidence="7 8" key="1">
    <citation type="submission" date="2020-12" db="EMBL/GenBank/DDBJ databases">
        <title>WGS of Thermoactinomyces spp.</title>
        <authorList>
            <person name="Cheng K."/>
        </authorList>
    </citation>
    <scope>NUCLEOTIDE SEQUENCE [LARGE SCALE GENOMIC DNA]</scope>
    <source>
        <strain evidence="8">CICC 10671\DSM 43846</strain>
    </source>
</reference>
<dbReference type="PANTHER" id="PTHR30086:SF20">
    <property type="entry name" value="ARGININE EXPORTER PROTEIN ARGO-RELATED"/>
    <property type="match status" value="1"/>
</dbReference>
<feature type="transmembrane region" description="Helical" evidence="6">
    <location>
        <begin position="40"/>
        <end position="65"/>
    </location>
</feature>
<feature type="transmembrane region" description="Helical" evidence="6">
    <location>
        <begin position="186"/>
        <end position="204"/>
    </location>
</feature>
<keyword evidence="8" id="KW-1185">Reference proteome</keyword>
<dbReference type="InterPro" id="IPR001123">
    <property type="entry name" value="LeuE-type"/>
</dbReference>
<gene>
    <name evidence="7" type="ORF">I8U20_09170</name>
</gene>
<evidence type="ECO:0000256" key="4">
    <source>
        <dbReference type="ARBA" id="ARBA00022989"/>
    </source>
</evidence>
<proteinExistence type="predicted"/>
<dbReference type="GO" id="GO:0015171">
    <property type="term" value="F:amino acid transmembrane transporter activity"/>
    <property type="evidence" value="ECO:0007669"/>
    <property type="project" value="TreeGrafter"/>
</dbReference>
<feature type="transmembrane region" description="Helical" evidence="6">
    <location>
        <begin position="148"/>
        <end position="174"/>
    </location>
</feature>
<dbReference type="PIRSF" id="PIRSF006324">
    <property type="entry name" value="LeuE"/>
    <property type="match status" value="1"/>
</dbReference>
<evidence type="ECO:0000313" key="8">
    <source>
        <dbReference type="Proteomes" id="UP000633619"/>
    </source>
</evidence>
<evidence type="ECO:0000256" key="2">
    <source>
        <dbReference type="ARBA" id="ARBA00022475"/>
    </source>
</evidence>
<evidence type="ECO:0000256" key="5">
    <source>
        <dbReference type="ARBA" id="ARBA00023136"/>
    </source>
</evidence>
<dbReference type="PANTHER" id="PTHR30086">
    <property type="entry name" value="ARGININE EXPORTER PROTEIN ARGO"/>
    <property type="match status" value="1"/>
</dbReference>